<dbReference type="EMBL" id="VSSQ01084209">
    <property type="protein sequence ID" value="MPN32284.1"/>
    <property type="molecule type" value="Genomic_DNA"/>
</dbReference>
<evidence type="ECO:0000313" key="1">
    <source>
        <dbReference type="EMBL" id="MPN32284.1"/>
    </source>
</evidence>
<protein>
    <submittedName>
        <fullName evidence="1">Uncharacterized protein</fullName>
    </submittedName>
</protein>
<proteinExistence type="predicted"/>
<sequence length="38" mass="4445">MEGEIRAMVLISDGKRPMKLLTTAKTRKMLEELRDKVR</sequence>
<dbReference type="AlphaFoldDB" id="A0A645H7N3"/>
<comment type="caution">
    <text evidence="1">The sequence shown here is derived from an EMBL/GenBank/DDBJ whole genome shotgun (WGS) entry which is preliminary data.</text>
</comment>
<reference evidence="1" key="1">
    <citation type="submission" date="2019-08" db="EMBL/GenBank/DDBJ databases">
        <authorList>
            <person name="Kucharzyk K."/>
            <person name="Murdoch R.W."/>
            <person name="Higgins S."/>
            <person name="Loffler F."/>
        </authorList>
    </citation>
    <scope>NUCLEOTIDE SEQUENCE</scope>
</reference>
<accession>A0A645H7N3</accession>
<name>A0A645H7N3_9ZZZZ</name>
<gene>
    <name evidence="1" type="ORF">SDC9_179762</name>
</gene>
<organism evidence="1">
    <name type="scientific">bioreactor metagenome</name>
    <dbReference type="NCBI Taxonomy" id="1076179"/>
    <lineage>
        <taxon>unclassified sequences</taxon>
        <taxon>metagenomes</taxon>
        <taxon>ecological metagenomes</taxon>
    </lineage>
</organism>